<dbReference type="EMBL" id="VHSG01000029">
    <property type="protein sequence ID" value="TQV68194.1"/>
    <property type="molecule type" value="Genomic_DNA"/>
</dbReference>
<dbReference type="InterPro" id="IPR005226">
    <property type="entry name" value="UPF0014_fam"/>
</dbReference>
<feature type="transmembrane region" description="Helical" evidence="6">
    <location>
        <begin position="36"/>
        <end position="56"/>
    </location>
</feature>
<evidence type="ECO:0000313" key="8">
    <source>
        <dbReference type="Proteomes" id="UP000319732"/>
    </source>
</evidence>
<dbReference type="PANTHER" id="PTHR30028">
    <property type="entry name" value="UPF0014 INNER MEMBRANE PROTEIN YBBM-RELATED"/>
    <property type="match status" value="1"/>
</dbReference>
<dbReference type="OrthoDB" id="9791807at2"/>
<evidence type="ECO:0000256" key="6">
    <source>
        <dbReference type="SAM" id="Phobius"/>
    </source>
</evidence>
<feature type="transmembrane region" description="Helical" evidence="6">
    <location>
        <begin position="6"/>
        <end position="24"/>
    </location>
</feature>
<feature type="transmembrane region" description="Helical" evidence="6">
    <location>
        <begin position="92"/>
        <end position="112"/>
    </location>
</feature>
<organism evidence="7 8">
    <name type="scientific">Exilibacterium tricleocarpae</name>
    <dbReference type="NCBI Taxonomy" id="2591008"/>
    <lineage>
        <taxon>Bacteria</taxon>
        <taxon>Pseudomonadati</taxon>
        <taxon>Pseudomonadota</taxon>
        <taxon>Gammaproteobacteria</taxon>
        <taxon>Cellvibrionales</taxon>
        <taxon>Cellvibrionaceae</taxon>
        <taxon>Exilibacterium</taxon>
    </lineage>
</organism>
<evidence type="ECO:0000256" key="4">
    <source>
        <dbReference type="ARBA" id="ARBA00022989"/>
    </source>
</evidence>
<evidence type="ECO:0000256" key="2">
    <source>
        <dbReference type="ARBA" id="ARBA00005268"/>
    </source>
</evidence>
<evidence type="ECO:0000256" key="1">
    <source>
        <dbReference type="ARBA" id="ARBA00004141"/>
    </source>
</evidence>
<evidence type="ECO:0000256" key="5">
    <source>
        <dbReference type="ARBA" id="ARBA00023136"/>
    </source>
</evidence>
<proteinExistence type="inferred from homology"/>
<keyword evidence="8" id="KW-1185">Reference proteome</keyword>
<feature type="transmembrane region" description="Helical" evidence="6">
    <location>
        <begin position="124"/>
        <end position="143"/>
    </location>
</feature>
<dbReference type="GO" id="GO:0005886">
    <property type="term" value="C:plasma membrane"/>
    <property type="evidence" value="ECO:0007669"/>
    <property type="project" value="TreeGrafter"/>
</dbReference>
<comment type="caution">
    <text evidence="7">The sequence shown here is derived from an EMBL/GenBank/DDBJ whole genome shotgun (WGS) entry which is preliminary data.</text>
</comment>
<accession>A0A545ST96</accession>
<reference evidence="7 8" key="1">
    <citation type="submission" date="2019-06" db="EMBL/GenBank/DDBJ databases">
        <title>Whole genome sequence for Cellvibrionaceae sp. R142.</title>
        <authorList>
            <person name="Wang G."/>
        </authorList>
    </citation>
    <scope>NUCLEOTIDE SEQUENCE [LARGE SCALE GENOMIC DNA]</scope>
    <source>
        <strain evidence="7 8">R142</strain>
    </source>
</reference>
<evidence type="ECO:0000256" key="3">
    <source>
        <dbReference type="ARBA" id="ARBA00022692"/>
    </source>
</evidence>
<evidence type="ECO:0000313" key="7">
    <source>
        <dbReference type="EMBL" id="TQV68194.1"/>
    </source>
</evidence>
<feature type="transmembrane region" description="Helical" evidence="6">
    <location>
        <begin position="62"/>
        <end position="80"/>
    </location>
</feature>
<feature type="transmembrane region" description="Helical" evidence="6">
    <location>
        <begin position="163"/>
        <end position="183"/>
    </location>
</feature>
<dbReference type="Proteomes" id="UP000319732">
    <property type="component" value="Unassembled WGS sequence"/>
</dbReference>
<name>A0A545ST96_9GAMM</name>
<comment type="subcellular location">
    <subcellularLocation>
        <location evidence="1">Membrane</location>
        <topology evidence="1">Multi-pass membrane protein</topology>
    </subcellularLocation>
</comment>
<keyword evidence="4 6" id="KW-1133">Transmembrane helix</keyword>
<dbReference type="PANTHER" id="PTHR30028:SF0">
    <property type="entry name" value="PROTEIN ALUMINUM SENSITIVE 3"/>
    <property type="match status" value="1"/>
</dbReference>
<dbReference type="Pfam" id="PF03649">
    <property type="entry name" value="UPF0014"/>
    <property type="match status" value="2"/>
</dbReference>
<gene>
    <name evidence="7" type="ORF">FKG94_24030</name>
</gene>
<protein>
    <submittedName>
        <fullName evidence="7">ABC transporter permease</fullName>
    </submittedName>
</protein>
<keyword evidence="5 6" id="KW-0472">Membrane</keyword>
<sequence length="240" mass="25286">MQTLTLFDLSFALIPVVVVAMIYARWLGGAGQVAVASARMVLQLLLVGYALQYVFAQDARPLSLAVLLLMITVSTAIALRPVSERGKRHWQAALLGIGGGGSLNLALVMGLVLGTADWHLPSTLIPLAGMVYASGMNAVSLAAERFSAEIDRGEVYIGARRQAFNSAMLPQINSLLAVGLVSLPGMMTGQILSGVSPLIAVRYQIMVMCMLLGSAGIGAALYLWWLGRGNEIEKAGEASG</sequence>
<keyword evidence="3 6" id="KW-0812">Transmembrane</keyword>
<dbReference type="AlphaFoldDB" id="A0A545ST96"/>
<comment type="similarity">
    <text evidence="2">Belongs to the UPF0014 family.</text>
</comment>
<feature type="transmembrane region" description="Helical" evidence="6">
    <location>
        <begin position="203"/>
        <end position="225"/>
    </location>
</feature>